<dbReference type="GeneID" id="36540266"/>
<dbReference type="Proteomes" id="UP000234254">
    <property type="component" value="Unassembled WGS sequence"/>
</dbReference>
<accession>A0A2I1D4I0</accession>
<proteinExistence type="predicted"/>
<dbReference type="AlphaFoldDB" id="A0A2I1D4I0"/>
<reference evidence="1" key="1">
    <citation type="submission" date="2016-12" db="EMBL/GenBank/DDBJ databases">
        <title>The genomes of Aspergillus section Nigri reveals drivers in fungal speciation.</title>
        <authorList>
            <consortium name="DOE Joint Genome Institute"/>
            <person name="Vesth T.C."/>
            <person name="Nybo J."/>
            <person name="Theobald S."/>
            <person name="Brandl J."/>
            <person name="Frisvad J.C."/>
            <person name="Nielsen K.F."/>
            <person name="Lyhne E.K."/>
            <person name="Kogle M.E."/>
            <person name="Kuo A."/>
            <person name="Riley R."/>
            <person name="Clum A."/>
            <person name="Nolan M."/>
            <person name="Lipzen A."/>
            <person name="Salamov A."/>
            <person name="Henrissat B."/>
            <person name="Wiebenga A."/>
            <person name="De vries R.P."/>
            <person name="Grigoriev I.V."/>
            <person name="Mortensen U.H."/>
            <person name="Andersen M.R."/>
            <person name="Baker S.E."/>
        </authorList>
    </citation>
    <scope>NUCLEOTIDE SEQUENCE</scope>
    <source>
        <strain evidence="1">IBT 28561</strain>
    </source>
</reference>
<evidence type="ECO:0000313" key="2">
    <source>
        <dbReference type="Proteomes" id="UP000234254"/>
    </source>
</evidence>
<comment type="caution">
    <text evidence="1">The sequence shown here is derived from an EMBL/GenBank/DDBJ whole genome shotgun (WGS) entry which is preliminary data.</text>
</comment>
<protein>
    <submittedName>
        <fullName evidence="1">Uncharacterized protein</fullName>
    </submittedName>
</protein>
<dbReference type="EMBL" id="MSFM01000005">
    <property type="protein sequence ID" value="PKY04782.1"/>
    <property type="molecule type" value="Genomic_DNA"/>
</dbReference>
<name>A0A2I1D4I0_ASPC2</name>
<organism evidence="1 2">
    <name type="scientific">Aspergillus campestris (strain IBT 28561)</name>
    <dbReference type="NCBI Taxonomy" id="1392248"/>
    <lineage>
        <taxon>Eukaryota</taxon>
        <taxon>Fungi</taxon>
        <taxon>Dikarya</taxon>
        <taxon>Ascomycota</taxon>
        <taxon>Pezizomycotina</taxon>
        <taxon>Eurotiomycetes</taxon>
        <taxon>Eurotiomycetidae</taxon>
        <taxon>Eurotiales</taxon>
        <taxon>Aspergillaceae</taxon>
        <taxon>Aspergillus</taxon>
        <taxon>Aspergillus subgen. Circumdati</taxon>
    </lineage>
</organism>
<dbReference type="VEuPathDB" id="FungiDB:P168DRAFT_139169"/>
<sequence length="91" mass="9965">MGDRRLGGSQDLIGLKLRLASIQISRMGLAGPSPTRPPGTREANTERRWLTTGLLIGVTLRREIVTFDSNLAHGQRWRLTVLAPGPRGGHQ</sequence>
<dbReference type="RefSeq" id="XP_024693376.1">
    <property type="nucleotide sequence ID" value="XM_024832744.1"/>
</dbReference>
<gene>
    <name evidence="1" type="ORF">P168DRAFT_139169</name>
</gene>
<keyword evidence="2" id="KW-1185">Reference proteome</keyword>
<evidence type="ECO:0000313" key="1">
    <source>
        <dbReference type="EMBL" id="PKY04782.1"/>
    </source>
</evidence>